<organism evidence="3 4">
    <name type="scientific">Corynespora cassiicola Philippines</name>
    <dbReference type="NCBI Taxonomy" id="1448308"/>
    <lineage>
        <taxon>Eukaryota</taxon>
        <taxon>Fungi</taxon>
        <taxon>Dikarya</taxon>
        <taxon>Ascomycota</taxon>
        <taxon>Pezizomycotina</taxon>
        <taxon>Dothideomycetes</taxon>
        <taxon>Pleosporomycetidae</taxon>
        <taxon>Pleosporales</taxon>
        <taxon>Corynesporascaceae</taxon>
        <taxon>Corynespora</taxon>
    </lineage>
</organism>
<evidence type="ECO:0000313" key="3">
    <source>
        <dbReference type="EMBL" id="PSN66841.1"/>
    </source>
</evidence>
<dbReference type="InterPro" id="IPR000210">
    <property type="entry name" value="BTB/POZ_dom"/>
</dbReference>
<dbReference type="Proteomes" id="UP000240883">
    <property type="component" value="Unassembled WGS sequence"/>
</dbReference>
<protein>
    <recommendedName>
        <fullName evidence="2">BTB domain-containing protein</fullName>
    </recommendedName>
</protein>
<dbReference type="Gene3D" id="3.30.710.10">
    <property type="entry name" value="Potassium Channel Kv1.1, Chain A"/>
    <property type="match status" value="1"/>
</dbReference>
<dbReference type="SUPFAM" id="SSF54695">
    <property type="entry name" value="POZ domain"/>
    <property type="match status" value="1"/>
</dbReference>
<evidence type="ECO:0000259" key="2">
    <source>
        <dbReference type="PROSITE" id="PS50097"/>
    </source>
</evidence>
<reference evidence="3 4" key="1">
    <citation type="journal article" date="2018" name="Front. Microbiol.">
        <title>Genome-Wide Analysis of Corynespora cassiicola Leaf Fall Disease Putative Effectors.</title>
        <authorList>
            <person name="Lopez D."/>
            <person name="Ribeiro S."/>
            <person name="Label P."/>
            <person name="Fumanal B."/>
            <person name="Venisse J.S."/>
            <person name="Kohler A."/>
            <person name="de Oliveira R.R."/>
            <person name="Labutti K."/>
            <person name="Lipzen A."/>
            <person name="Lail K."/>
            <person name="Bauer D."/>
            <person name="Ohm R.A."/>
            <person name="Barry K.W."/>
            <person name="Spatafora J."/>
            <person name="Grigoriev I.V."/>
            <person name="Martin F.M."/>
            <person name="Pujade-Renaud V."/>
        </authorList>
    </citation>
    <scope>NUCLEOTIDE SEQUENCE [LARGE SCALE GENOMIC DNA]</scope>
    <source>
        <strain evidence="3 4">Philippines</strain>
    </source>
</reference>
<feature type="region of interest" description="Disordered" evidence="1">
    <location>
        <begin position="273"/>
        <end position="304"/>
    </location>
</feature>
<dbReference type="PROSITE" id="PS50097">
    <property type="entry name" value="BTB"/>
    <property type="match status" value="1"/>
</dbReference>
<feature type="compositionally biased region" description="Basic and acidic residues" evidence="1">
    <location>
        <begin position="25"/>
        <end position="46"/>
    </location>
</feature>
<feature type="compositionally biased region" description="Basic and acidic residues" evidence="1">
    <location>
        <begin position="276"/>
        <end position="304"/>
    </location>
</feature>
<evidence type="ECO:0000313" key="4">
    <source>
        <dbReference type="Proteomes" id="UP000240883"/>
    </source>
</evidence>
<dbReference type="AlphaFoldDB" id="A0A2T2NN24"/>
<keyword evidence="4" id="KW-1185">Reference proteome</keyword>
<dbReference type="InterPro" id="IPR011333">
    <property type="entry name" value="SKP1/BTB/POZ_sf"/>
</dbReference>
<gene>
    <name evidence="3" type="ORF">BS50DRAFT_666856</name>
</gene>
<accession>A0A2T2NN24</accession>
<dbReference type="OrthoDB" id="1022638at2759"/>
<feature type="region of interest" description="Disordered" evidence="1">
    <location>
        <begin position="1"/>
        <end position="46"/>
    </location>
</feature>
<dbReference type="EMBL" id="KZ678135">
    <property type="protein sequence ID" value="PSN66841.1"/>
    <property type="molecule type" value="Genomic_DNA"/>
</dbReference>
<evidence type="ECO:0000256" key="1">
    <source>
        <dbReference type="SAM" id="MobiDB-lite"/>
    </source>
</evidence>
<sequence>MSNINGLPNLAPKHKSSASGTQCIQDKHKMPDKNAEMQEKQREVDRRRRDQLIEEVRIQEDFSKLLQGACVKVTFSASTADDKPPVFHLPITLISAQSTFFNTTCSNPASDPLPITLPPTITPPTFALFLRFLYQGSYPLSTDIISARCGNPIPPSAAAWLAGHVLGSPAFMNHAIYQLFSGIGHYYPIGPEFVDWVCAHTPTPSPLRALVLDLLSTHWSLTTPVITKSPDLVEKWHAVLEKHPEFRKEFLFGLQGGKKIAPMHMYFMGTKGSWGGEKRDAQKEGTEKEEGEGEAKKPRIEVVE</sequence>
<name>A0A2T2NN24_CORCC</name>
<feature type="domain" description="BTB" evidence="2">
    <location>
        <begin position="71"/>
        <end position="142"/>
    </location>
</feature>
<proteinExistence type="predicted"/>